<comment type="similarity">
    <text evidence="1">Belongs to the universal stress protein A family.</text>
</comment>
<accession>A0A1I5BJ59</accession>
<evidence type="ECO:0000313" key="3">
    <source>
        <dbReference type="EMBL" id="SFN74690.1"/>
    </source>
</evidence>
<proteinExistence type="inferred from homology"/>
<dbReference type="PRINTS" id="PR01438">
    <property type="entry name" value="UNVRSLSTRESS"/>
</dbReference>
<dbReference type="Proteomes" id="UP000199153">
    <property type="component" value="Unassembled WGS sequence"/>
</dbReference>
<dbReference type="PANTHER" id="PTHR46268:SF22">
    <property type="entry name" value="SENSOR PROTEIN KDPD-RELATED"/>
    <property type="match status" value="1"/>
</dbReference>
<keyword evidence="4" id="KW-1185">Reference proteome</keyword>
<dbReference type="AlphaFoldDB" id="A0A1I5BJ59"/>
<protein>
    <submittedName>
        <fullName evidence="3">Nucleotide-binding universal stress protein, UspA family</fullName>
    </submittedName>
</protein>
<gene>
    <name evidence="3" type="ORF">SAMN05660413_02411</name>
</gene>
<dbReference type="InterPro" id="IPR006016">
    <property type="entry name" value="UspA"/>
</dbReference>
<dbReference type="CDD" id="cd00293">
    <property type="entry name" value="USP-like"/>
    <property type="match status" value="2"/>
</dbReference>
<dbReference type="InterPro" id="IPR014729">
    <property type="entry name" value="Rossmann-like_a/b/a_fold"/>
</dbReference>
<name>A0A1I5BJ59_9FLAO</name>
<evidence type="ECO:0000259" key="2">
    <source>
        <dbReference type="Pfam" id="PF00582"/>
    </source>
</evidence>
<evidence type="ECO:0000256" key="1">
    <source>
        <dbReference type="ARBA" id="ARBA00008791"/>
    </source>
</evidence>
<dbReference type="OrthoDB" id="9788959at2"/>
<dbReference type="EMBL" id="FOVL01000015">
    <property type="protein sequence ID" value="SFN74690.1"/>
    <property type="molecule type" value="Genomic_DNA"/>
</dbReference>
<dbReference type="InterPro" id="IPR006015">
    <property type="entry name" value="Universal_stress_UspA"/>
</dbReference>
<dbReference type="PANTHER" id="PTHR46268">
    <property type="entry name" value="STRESS RESPONSE PROTEIN NHAX"/>
    <property type="match status" value="1"/>
</dbReference>
<organism evidence="3 4">
    <name type="scientific">Salegentibacter flavus</name>
    <dbReference type="NCBI Taxonomy" id="287099"/>
    <lineage>
        <taxon>Bacteria</taxon>
        <taxon>Pseudomonadati</taxon>
        <taxon>Bacteroidota</taxon>
        <taxon>Flavobacteriia</taxon>
        <taxon>Flavobacteriales</taxon>
        <taxon>Flavobacteriaceae</taxon>
        <taxon>Salegentibacter</taxon>
    </lineage>
</organism>
<dbReference type="SUPFAM" id="SSF52402">
    <property type="entry name" value="Adenine nucleotide alpha hydrolases-like"/>
    <property type="match status" value="2"/>
</dbReference>
<dbReference type="Pfam" id="PF00582">
    <property type="entry name" value="Usp"/>
    <property type="match status" value="1"/>
</dbReference>
<reference evidence="3 4" key="1">
    <citation type="submission" date="2016-10" db="EMBL/GenBank/DDBJ databases">
        <authorList>
            <person name="de Groot N.N."/>
        </authorList>
    </citation>
    <scope>NUCLEOTIDE SEQUENCE [LARGE SCALE GENOMIC DNA]</scope>
    <source>
        <strain evidence="3 4">DSM 17794</strain>
    </source>
</reference>
<dbReference type="RefSeq" id="WP_093410018.1">
    <property type="nucleotide sequence ID" value="NZ_FOVL01000015.1"/>
</dbReference>
<dbReference type="Gene3D" id="3.40.50.620">
    <property type="entry name" value="HUPs"/>
    <property type="match status" value="2"/>
</dbReference>
<dbReference type="STRING" id="287099.SAMN05660413_02411"/>
<feature type="domain" description="UspA" evidence="2">
    <location>
        <begin position="1"/>
        <end position="145"/>
    </location>
</feature>
<sequence>MRKIVFPTDFSENAFNALKYAVELLKYETCEFFLLHAYADEVYNDETILSRSLMDELKEKVLNHAEVKLEETLEKIREIAPNPHHTFHKVASFGALVDEVNDLVDSENADLCIMGTRGKSDDRNISFGTNTLLVMKYVQCPVLSIPAGYQYNTPENILFLTNFLVPYQKRELKLVSEIARVFGSEIHSLYISKYPVESFRQKDNLNFLKEQFVNIKFQTHQVDGIDKVPTIMDFIEKHKIDILVMVNSRHSELENILFEGTLDKISLNPKIPLLVLQNFNRECV</sequence>
<evidence type="ECO:0000313" key="4">
    <source>
        <dbReference type="Proteomes" id="UP000199153"/>
    </source>
</evidence>